<sequence length="565" mass="58276">MPYIGKSPLHGNYQKLDSISSSFDGSTTQFALTTNSVAVTPVTPAALLISINGVLQEPTTTFTVSGTNITFTSAPASTDTFFGVVLGEQLAIGTPSDSTITSAKLSGNLVTPGTLDVNGQELILDADADTTITADTDDQIDIKIAGADDFQFTANTFTVLSGSTLTIASGATIANSGTATGFSSADPSSADGDSLGTASAEWSDLYLADGGIIYFGNDQDVTVTHDPDDGLFLKSIATADNNPFLLTLQTGETDIAADDVIGKIAFQAPDEGTGTDAILVSAAIQAVAEGDHSSSSNATSLEFMTGASEAATAKMYVKSDGDVGIGTSSPAGVLHSFTSSNDGLLVHEATGGNAMVQIRGNRSTDTDIGHLKFYNNAGSADLVIFRAERQGANNSGLLKISTVDGGTNNTSLQIDKTGAVTLPLQPAVLAVSATVSNVSGNGDAYTTANFETEIFDQNADFNNSNFTFTAPVTGRYSASITTHIGGCASDNTRASARIVASNRDIIIYDVHGYNVSQPDPKFVLSGHTLIDMDANDTLSVTFYAYNGSKVVDWMANSSLSVNLVA</sequence>
<dbReference type="AlphaFoldDB" id="A0A1B0Z1R3"/>
<name>A0A1B0Z1R3_9BACT</name>
<dbReference type="EMBL" id="KT997799">
    <property type="protein sequence ID" value="ANO58136.1"/>
    <property type="molecule type" value="Genomic_DNA"/>
</dbReference>
<accession>A0A1B0Z1R3</accession>
<organism evidence="2">
    <name type="scientific">uncultured Bacteroidota bacterium</name>
    <dbReference type="NCBI Taxonomy" id="152509"/>
    <lineage>
        <taxon>Bacteria</taxon>
        <taxon>Pseudomonadati</taxon>
        <taxon>Bacteroidota</taxon>
        <taxon>environmental samples</taxon>
    </lineage>
</organism>
<reference evidence="2" key="1">
    <citation type="submission" date="2015-11" db="EMBL/GenBank/DDBJ databases">
        <title>Genomes of Abundant and Widespread Viruses from the Deep Ocean.</title>
        <authorList>
            <person name="Mizuno C.M."/>
            <person name="Ghai R."/>
            <person name="Saghai A."/>
            <person name="Lopez-Garcia P."/>
            <person name="Rodriguez-Valera F."/>
        </authorList>
    </citation>
    <scope>NUCLEOTIDE SEQUENCE</scope>
</reference>
<dbReference type="InterPro" id="IPR001073">
    <property type="entry name" value="C1q_dom"/>
</dbReference>
<dbReference type="Gene3D" id="2.60.120.40">
    <property type="match status" value="1"/>
</dbReference>
<protein>
    <recommendedName>
        <fullName evidence="1">C1q domain-containing protein</fullName>
    </recommendedName>
</protein>
<evidence type="ECO:0000313" key="2">
    <source>
        <dbReference type="EMBL" id="ANO58136.1"/>
    </source>
</evidence>
<dbReference type="SUPFAM" id="SSF49842">
    <property type="entry name" value="TNF-like"/>
    <property type="match status" value="1"/>
</dbReference>
<dbReference type="PROSITE" id="PS50871">
    <property type="entry name" value="C1Q"/>
    <property type="match status" value="1"/>
</dbReference>
<evidence type="ECO:0000259" key="1">
    <source>
        <dbReference type="PROSITE" id="PS50871"/>
    </source>
</evidence>
<dbReference type="InterPro" id="IPR008983">
    <property type="entry name" value="Tumour_necrosis_fac-like_dom"/>
</dbReference>
<proteinExistence type="predicted"/>
<feature type="domain" description="C1q" evidence="1">
    <location>
        <begin position="424"/>
        <end position="565"/>
    </location>
</feature>